<evidence type="ECO:0000256" key="1">
    <source>
        <dbReference type="ARBA" id="ARBA00004117"/>
    </source>
</evidence>
<gene>
    <name evidence="5 6" type="primary">fliE</name>
    <name evidence="6" type="ORF">Dpoa569_0001470</name>
</gene>
<evidence type="ECO:0000313" key="7">
    <source>
        <dbReference type="Proteomes" id="UP000320591"/>
    </source>
</evidence>
<keyword evidence="7" id="KW-1185">Reference proteome</keyword>
<keyword evidence="6" id="KW-0282">Flagellum</keyword>
<dbReference type="HAMAP" id="MF_00724">
    <property type="entry name" value="FliE"/>
    <property type="match status" value="1"/>
</dbReference>
<dbReference type="PANTHER" id="PTHR34653:SF1">
    <property type="entry name" value="FLAGELLAR HOOK-BASAL BODY COMPLEX PROTEIN FLIE"/>
    <property type="match status" value="1"/>
</dbReference>
<dbReference type="PRINTS" id="PR01006">
    <property type="entry name" value="FLGHOOKFLIE"/>
</dbReference>
<dbReference type="GO" id="GO:0003774">
    <property type="term" value="F:cytoskeletal motor activity"/>
    <property type="evidence" value="ECO:0007669"/>
    <property type="project" value="InterPro"/>
</dbReference>
<protein>
    <recommendedName>
        <fullName evidence="3 5">Flagellar hook-basal body complex protein FliE</fullName>
    </recommendedName>
</protein>
<dbReference type="PANTHER" id="PTHR34653">
    <property type="match status" value="1"/>
</dbReference>
<evidence type="ECO:0000256" key="2">
    <source>
        <dbReference type="ARBA" id="ARBA00009272"/>
    </source>
</evidence>
<evidence type="ECO:0000256" key="3">
    <source>
        <dbReference type="ARBA" id="ARBA00018024"/>
    </source>
</evidence>
<reference evidence="6 7" key="1">
    <citation type="journal article" date="2019" name="Environ. Microbiol.">
        <title>The phytopathogenic nature of Dickeya aquatica 174/2 and the dynamic early evolution of Dickeya pathogenicity.</title>
        <authorList>
            <person name="Duprey A."/>
            <person name="Taib N."/>
            <person name="Leonard S."/>
            <person name="Garin T."/>
            <person name="Flandrois J.P."/>
            <person name="Nasser W."/>
            <person name="Brochier-Armanet C."/>
            <person name="Reverchon S."/>
        </authorList>
    </citation>
    <scope>NUCLEOTIDE SEQUENCE [LARGE SCALE GENOMIC DNA]</scope>
    <source>
        <strain evidence="6 7">NCPPB 569</strain>
    </source>
</reference>
<evidence type="ECO:0000313" key="6">
    <source>
        <dbReference type="EMBL" id="QDX29668.1"/>
    </source>
</evidence>
<organism evidence="6 7">
    <name type="scientific">Dickeya poaceiphila</name>
    <dbReference type="NCBI Taxonomy" id="568768"/>
    <lineage>
        <taxon>Bacteria</taxon>
        <taxon>Pseudomonadati</taxon>
        <taxon>Pseudomonadota</taxon>
        <taxon>Gammaproteobacteria</taxon>
        <taxon>Enterobacterales</taxon>
        <taxon>Pectobacteriaceae</taxon>
        <taxon>Dickeya</taxon>
    </lineage>
</organism>
<comment type="subcellular location">
    <subcellularLocation>
        <location evidence="1 5">Bacterial flagellum basal body</location>
    </subcellularLocation>
</comment>
<evidence type="ECO:0000256" key="5">
    <source>
        <dbReference type="HAMAP-Rule" id="MF_00724"/>
    </source>
</evidence>
<proteinExistence type="inferred from homology"/>
<dbReference type="KEGG" id="dic:Dpoa569_0001470"/>
<dbReference type="GO" id="GO:0005198">
    <property type="term" value="F:structural molecule activity"/>
    <property type="evidence" value="ECO:0007669"/>
    <property type="project" value="UniProtKB-UniRule"/>
</dbReference>
<dbReference type="EMBL" id="CP042220">
    <property type="protein sequence ID" value="QDX29668.1"/>
    <property type="molecule type" value="Genomic_DNA"/>
</dbReference>
<dbReference type="InterPro" id="IPR001624">
    <property type="entry name" value="FliE"/>
</dbReference>
<dbReference type="OrthoDB" id="8909229at2"/>
<dbReference type="STRING" id="568768.GCA_000406125_02391"/>
<evidence type="ECO:0000256" key="4">
    <source>
        <dbReference type="ARBA" id="ARBA00023143"/>
    </source>
</evidence>
<name>A0A5B8I6S8_9GAMM</name>
<keyword evidence="4 5" id="KW-0975">Bacterial flagellum</keyword>
<dbReference type="NCBIfam" id="TIGR00205">
    <property type="entry name" value="fliE"/>
    <property type="match status" value="1"/>
</dbReference>
<comment type="similarity">
    <text evidence="2 5">Belongs to the FliE family.</text>
</comment>
<dbReference type="GO" id="GO:0009425">
    <property type="term" value="C:bacterial-type flagellum basal body"/>
    <property type="evidence" value="ECO:0007669"/>
    <property type="project" value="UniProtKB-SubCell"/>
</dbReference>
<dbReference type="Pfam" id="PF02049">
    <property type="entry name" value="FliE"/>
    <property type="match status" value="1"/>
</dbReference>
<dbReference type="AlphaFoldDB" id="A0A5B8I6S8"/>
<keyword evidence="6" id="KW-0969">Cilium</keyword>
<dbReference type="Proteomes" id="UP000320591">
    <property type="component" value="Chromosome"/>
</dbReference>
<dbReference type="RefSeq" id="WP_042871267.1">
    <property type="nucleotide sequence ID" value="NZ_CM001975.1"/>
</dbReference>
<dbReference type="GO" id="GO:0071973">
    <property type="term" value="P:bacterial-type flagellum-dependent cell motility"/>
    <property type="evidence" value="ECO:0007669"/>
    <property type="project" value="InterPro"/>
</dbReference>
<accession>A0A5B8I6S8</accession>
<sequence length="105" mass="11157">MSIQGIDAVLQQMHVTATKAAAGGFDSNVASQSGFANELKLALDKINETRTKAQTQAEAFTLGTPGVALNDVMVDNQKASIALQMGVQVRNKLVSAYQEVMNMTI</sequence>
<keyword evidence="6" id="KW-0966">Cell projection</keyword>